<evidence type="ECO:0000259" key="1">
    <source>
        <dbReference type="Pfam" id="PF00144"/>
    </source>
</evidence>
<dbReference type="PANTHER" id="PTHR43283:SF3">
    <property type="entry name" value="BETA-LACTAMASE FAMILY PROTEIN (AFU_ORTHOLOGUE AFUA_5G07500)"/>
    <property type="match status" value="1"/>
</dbReference>
<gene>
    <name evidence="2" type="ORF">BJY01DRAFT_258428</name>
</gene>
<comment type="caution">
    <text evidence="2">The sequence shown here is derived from an EMBL/GenBank/DDBJ whole genome shotgun (WGS) entry which is preliminary data.</text>
</comment>
<name>A0ABR4JB91_9EURO</name>
<dbReference type="SUPFAM" id="SSF56601">
    <property type="entry name" value="beta-lactamase/transpeptidase-like"/>
    <property type="match status" value="1"/>
</dbReference>
<proteinExistence type="predicted"/>
<reference evidence="2 3" key="1">
    <citation type="submission" date="2024-07" db="EMBL/GenBank/DDBJ databases">
        <title>Section-level genome sequencing and comparative genomics of Aspergillus sections Usti and Cavernicolus.</title>
        <authorList>
            <consortium name="Lawrence Berkeley National Laboratory"/>
            <person name="Nybo J.L."/>
            <person name="Vesth T.C."/>
            <person name="Theobald S."/>
            <person name="Frisvad J.C."/>
            <person name="Larsen T.O."/>
            <person name="Kjaerboelling I."/>
            <person name="Rothschild-Mancinelli K."/>
            <person name="Lyhne E.K."/>
            <person name="Kogle M.E."/>
            <person name="Barry K."/>
            <person name="Clum A."/>
            <person name="Na H."/>
            <person name="Ledsgaard L."/>
            <person name="Lin J."/>
            <person name="Lipzen A."/>
            <person name="Kuo A."/>
            <person name="Riley R."/>
            <person name="Mondo S."/>
            <person name="Labutti K."/>
            <person name="Haridas S."/>
            <person name="Pangalinan J."/>
            <person name="Salamov A.A."/>
            <person name="Simmons B.A."/>
            <person name="Magnuson J.K."/>
            <person name="Chen J."/>
            <person name="Drula E."/>
            <person name="Henrissat B."/>
            <person name="Wiebenga A."/>
            <person name="Lubbers R.J."/>
            <person name="Gomes A.C."/>
            <person name="Makela M.R."/>
            <person name="Stajich J."/>
            <person name="Grigoriev I.V."/>
            <person name="Mortensen U.H."/>
            <person name="De Vries R.P."/>
            <person name="Baker S.E."/>
            <person name="Andersen M.R."/>
        </authorList>
    </citation>
    <scope>NUCLEOTIDE SEQUENCE [LARGE SCALE GENOMIC DNA]</scope>
    <source>
        <strain evidence="2 3">CBS 123904</strain>
    </source>
</reference>
<dbReference type="InterPro" id="IPR001466">
    <property type="entry name" value="Beta-lactam-related"/>
</dbReference>
<accession>A0ABR4JB91</accession>
<dbReference type="Pfam" id="PF00144">
    <property type="entry name" value="Beta-lactamase"/>
    <property type="match status" value="1"/>
</dbReference>
<dbReference type="Proteomes" id="UP001610446">
    <property type="component" value="Unassembled WGS sequence"/>
</dbReference>
<evidence type="ECO:0000313" key="3">
    <source>
        <dbReference type="Proteomes" id="UP001610446"/>
    </source>
</evidence>
<sequence length="436" mass="47945">MPTSLSPEAAADIRKLVDDACCKNERQACLLPCATAVVIGKDKIGSPNVVFTHSAQMNSQRATAGSVKNNKSGATQSTSQSDGIHWLASCTKLVTAIACMQLIEQGKLSLDDSEIVEKICPELAAVQVLQDDGSLVDKKRPITLRMLLTHTAGFGYSFLNPKLQRYARQNTPGQTEYDEFSGKIFDLHQPLVNQPGDQFEYGISIDWAGIIIERIAGLKLNDYMQQRIFAPLNIKDVSMFPSPDMKERLIGIWQRGEDGHLAEREYPMQRSLDDELNTLHSGGAGLFGSIREFSKILATLLNDGISPDTGVAILSPATIREMFTNQLPTQPNFARRALPAVKPDLVHPAEELYPLCPSYTPQGWGLSFMISPGITGRCETTAQWSGLSNVFWWCDREKGVAGIVASQVLPFVDPQAAKLWVDVEAKTYEGLLYSSH</sequence>
<dbReference type="Gene3D" id="3.40.710.10">
    <property type="entry name" value="DD-peptidase/beta-lactamase superfamily"/>
    <property type="match status" value="1"/>
</dbReference>
<protein>
    <submittedName>
        <fullName evidence="2">Beta-lactamase/transpeptidase-like protein</fullName>
    </submittedName>
</protein>
<dbReference type="EMBL" id="JBFXLU010000163">
    <property type="protein sequence ID" value="KAL2837306.1"/>
    <property type="molecule type" value="Genomic_DNA"/>
</dbReference>
<organism evidence="2 3">
    <name type="scientific">Aspergillus pseudoustus</name>
    <dbReference type="NCBI Taxonomy" id="1810923"/>
    <lineage>
        <taxon>Eukaryota</taxon>
        <taxon>Fungi</taxon>
        <taxon>Dikarya</taxon>
        <taxon>Ascomycota</taxon>
        <taxon>Pezizomycotina</taxon>
        <taxon>Eurotiomycetes</taxon>
        <taxon>Eurotiomycetidae</taxon>
        <taxon>Eurotiales</taxon>
        <taxon>Aspergillaceae</taxon>
        <taxon>Aspergillus</taxon>
        <taxon>Aspergillus subgen. Nidulantes</taxon>
    </lineage>
</organism>
<dbReference type="InterPro" id="IPR012338">
    <property type="entry name" value="Beta-lactam/transpept-like"/>
</dbReference>
<dbReference type="PANTHER" id="PTHR43283">
    <property type="entry name" value="BETA-LACTAMASE-RELATED"/>
    <property type="match status" value="1"/>
</dbReference>
<dbReference type="InterPro" id="IPR050789">
    <property type="entry name" value="Diverse_Enzym_Activities"/>
</dbReference>
<feature type="domain" description="Beta-lactamase-related" evidence="1">
    <location>
        <begin position="75"/>
        <end position="412"/>
    </location>
</feature>
<keyword evidence="3" id="KW-1185">Reference proteome</keyword>
<evidence type="ECO:0000313" key="2">
    <source>
        <dbReference type="EMBL" id="KAL2837306.1"/>
    </source>
</evidence>